<keyword evidence="1" id="KW-0175">Coiled coil</keyword>
<dbReference type="KEGG" id="vbh:CMV30_12635"/>
<evidence type="ECO:0000313" key="3">
    <source>
        <dbReference type="Proteomes" id="UP000217265"/>
    </source>
</evidence>
<dbReference type="OrthoDB" id="5180856at2"/>
<sequence>MSAKGVPVLFLVFNRPAQTARVFESIRAHKPAKLFVAADGARDNKAGEAEIVRATREIATKVDWPCEVKTLFRDRNLGCGPAVSGAISWFFDHVEEGIILEDDCLPHPDFFQVCATLLERYRDDPRVATISGTHFLPDLVPHRQSHYASKYFQMWGWATWRRTWKSYDFTLNSLSDDEWWTQLQKTHPNPTEAAYWREIYRALKAGGIDTWDFQVFFSCWRHGSVHIMPGRNLIANIGYGPDATHTNFASPMANLPVYPLTIGPEPIPLEPSQDVDNLIFYLRFLESLTHTWWVEQVFSPGEKLGHARTEIIRKDRQIRQLETEIKEKRRQLLAATRELALQATSSASIN</sequence>
<evidence type="ECO:0000313" key="2">
    <source>
        <dbReference type="EMBL" id="ATC64739.1"/>
    </source>
</evidence>
<proteinExistence type="predicted"/>
<organism evidence="2 3">
    <name type="scientific">Nibricoccus aquaticus</name>
    <dbReference type="NCBI Taxonomy" id="2576891"/>
    <lineage>
        <taxon>Bacteria</taxon>
        <taxon>Pseudomonadati</taxon>
        <taxon>Verrucomicrobiota</taxon>
        <taxon>Opitutia</taxon>
        <taxon>Opitutales</taxon>
        <taxon>Opitutaceae</taxon>
        <taxon>Nibricoccus</taxon>
    </lineage>
</organism>
<gene>
    <name evidence="2" type="ORF">CMV30_12635</name>
</gene>
<name>A0A290Q7W5_9BACT</name>
<feature type="coiled-coil region" evidence="1">
    <location>
        <begin position="304"/>
        <end position="338"/>
    </location>
</feature>
<accession>A0A290Q7W5</accession>
<dbReference type="Gene3D" id="3.90.550.10">
    <property type="entry name" value="Spore Coat Polysaccharide Biosynthesis Protein SpsA, Chain A"/>
    <property type="match status" value="1"/>
</dbReference>
<evidence type="ECO:0000256" key="1">
    <source>
        <dbReference type="SAM" id="Coils"/>
    </source>
</evidence>
<dbReference type="EMBL" id="CP023344">
    <property type="protein sequence ID" value="ATC64739.1"/>
    <property type="molecule type" value="Genomic_DNA"/>
</dbReference>
<dbReference type="InterPro" id="IPR029044">
    <property type="entry name" value="Nucleotide-diphossugar_trans"/>
</dbReference>
<dbReference type="SUPFAM" id="SSF53448">
    <property type="entry name" value="Nucleotide-diphospho-sugar transferases"/>
    <property type="match status" value="1"/>
</dbReference>
<reference evidence="2 3" key="1">
    <citation type="submission" date="2017-09" db="EMBL/GenBank/DDBJ databases">
        <title>Complete genome sequence of Verrucomicrobial strain HZ-65, isolated from freshwater.</title>
        <authorList>
            <person name="Choi A."/>
        </authorList>
    </citation>
    <scope>NUCLEOTIDE SEQUENCE [LARGE SCALE GENOMIC DNA]</scope>
    <source>
        <strain evidence="2 3">HZ-65</strain>
    </source>
</reference>
<dbReference type="Proteomes" id="UP000217265">
    <property type="component" value="Chromosome"/>
</dbReference>
<protein>
    <submittedName>
        <fullName evidence="2">Hemolytic protein HlpA-like protein</fullName>
    </submittedName>
</protein>
<dbReference type="RefSeq" id="WP_096056370.1">
    <property type="nucleotide sequence ID" value="NZ_CP023344.1"/>
</dbReference>
<dbReference type="CDD" id="cd00761">
    <property type="entry name" value="Glyco_tranf_GTA_type"/>
    <property type="match status" value="1"/>
</dbReference>
<keyword evidence="3" id="KW-1185">Reference proteome</keyword>
<dbReference type="AlphaFoldDB" id="A0A290Q7W5"/>